<organism evidence="1 2">
    <name type="scientific">Melipona bicolor</name>
    <dbReference type="NCBI Taxonomy" id="60889"/>
    <lineage>
        <taxon>Eukaryota</taxon>
        <taxon>Metazoa</taxon>
        <taxon>Ecdysozoa</taxon>
        <taxon>Arthropoda</taxon>
        <taxon>Hexapoda</taxon>
        <taxon>Insecta</taxon>
        <taxon>Pterygota</taxon>
        <taxon>Neoptera</taxon>
        <taxon>Endopterygota</taxon>
        <taxon>Hymenoptera</taxon>
        <taxon>Apocrita</taxon>
        <taxon>Aculeata</taxon>
        <taxon>Apoidea</taxon>
        <taxon>Anthophila</taxon>
        <taxon>Apidae</taxon>
        <taxon>Melipona</taxon>
    </lineage>
</organism>
<evidence type="ECO:0000313" key="1">
    <source>
        <dbReference type="EMBL" id="KAK1135115.1"/>
    </source>
</evidence>
<dbReference type="AlphaFoldDB" id="A0AA40GCI1"/>
<evidence type="ECO:0000313" key="2">
    <source>
        <dbReference type="Proteomes" id="UP001177670"/>
    </source>
</evidence>
<keyword evidence="2" id="KW-1185">Reference proteome</keyword>
<sequence length="156" mass="17294">MPGQCWSSATTTPVARPWNLRSARKTPGRIDTSTVVNVAACYPPTMQSAALPTASGLCNERRRRNSAVSGLRSSTNPRVSFPYYPPDYLPTPLRTPFVPVPPIDHSKEMKSKMIVICLFLETTLKYIMELPSHVQREETLVSISSKSRLKGANQFG</sequence>
<proteinExistence type="predicted"/>
<protein>
    <submittedName>
        <fullName evidence="1">Uncharacterized protein</fullName>
    </submittedName>
</protein>
<reference evidence="1" key="1">
    <citation type="submission" date="2021-10" db="EMBL/GenBank/DDBJ databases">
        <title>Melipona bicolor Genome sequencing and assembly.</title>
        <authorList>
            <person name="Araujo N.S."/>
            <person name="Arias M.C."/>
        </authorList>
    </citation>
    <scope>NUCLEOTIDE SEQUENCE</scope>
    <source>
        <strain evidence="1">USP_2M_L1-L4_2017</strain>
        <tissue evidence="1">Whole body</tissue>
    </source>
</reference>
<name>A0AA40GCI1_9HYME</name>
<accession>A0AA40GCI1</accession>
<dbReference type="EMBL" id="JAHYIQ010000002">
    <property type="protein sequence ID" value="KAK1135115.1"/>
    <property type="molecule type" value="Genomic_DNA"/>
</dbReference>
<dbReference type="Proteomes" id="UP001177670">
    <property type="component" value="Unassembled WGS sequence"/>
</dbReference>
<comment type="caution">
    <text evidence="1">The sequence shown here is derived from an EMBL/GenBank/DDBJ whole genome shotgun (WGS) entry which is preliminary data.</text>
</comment>
<gene>
    <name evidence="1" type="ORF">K0M31_007885</name>
</gene>